<comment type="caution">
    <text evidence="1">The sequence shown here is derived from an EMBL/GenBank/DDBJ whole genome shotgun (WGS) entry which is preliminary data.</text>
</comment>
<protein>
    <submittedName>
        <fullName evidence="1">Uncharacterized protein</fullName>
    </submittedName>
</protein>
<name>A0A845GIC2_9BURK</name>
<proteinExistence type="predicted"/>
<gene>
    <name evidence="1" type="ORF">GTP90_00930</name>
</gene>
<sequence>MSNNYYDAVGVVTFVKATPVVQALFGDFILEGSTPSDTQFEIATLAEMVNPQWDDIHERLRELSKTLSLQLPDDAQDTIEEQLFCLGSHFGQDDNADLLNLIDNYAFDNDADLEVLYTLARYFDDGHGIKSVHMEGARHGDRPVAGTFGGAMVYYGAHFWLDVDTGAAVAMAANIDELLAAGDISSAGARLQQAVERLIAGVAVDSVRDELRVQLGKALLAQHGGAAATKSFAVNGRIPGSDEDTCHVIDAVDATAAVAAFEAEMYCHIEDVAAREADREAAIKRHGSAVYITSVCYADVGDIITV</sequence>
<dbReference type="EMBL" id="WWCX01000001">
    <property type="protein sequence ID" value="MYM92419.1"/>
    <property type="molecule type" value="Genomic_DNA"/>
</dbReference>
<dbReference type="RefSeq" id="WP_161081691.1">
    <property type="nucleotide sequence ID" value="NZ_WWCX01000001.1"/>
</dbReference>
<dbReference type="AlphaFoldDB" id="A0A845GIC2"/>
<accession>A0A845GIC2</accession>
<dbReference type="Proteomes" id="UP000447355">
    <property type="component" value="Unassembled WGS sequence"/>
</dbReference>
<reference evidence="1" key="1">
    <citation type="submission" date="2019-12" db="EMBL/GenBank/DDBJ databases">
        <title>Novel species isolated from a subtropical stream in China.</title>
        <authorList>
            <person name="Lu H."/>
        </authorList>
    </citation>
    <scope>NUCLEOTIDE SEQUENCE [LARGE SCALE GENOMIC DNA]</scope>
    <source>
        <strain evidence="1">FT81W</strain>
    </source>
</reference>
<evidence type="ECO:0000313" key="1">
    <source>
        <dbReference type="EMBL" id="MYM92419.1"/>
    </source>
</evidence>
<organism evidence="1 2">
    <name type="scientific">Duganella vulcania</name>
    <dbReference type="NCBI Taxonomy" id="2692166"/>
    <lineage>
        <taxon>Bacteria</taxon>
        <taxon>Pseudomonadati</taxon>
        <taxon>Pseudomonadota</taxon>
        <taxon>Betaproteobacteria</taxon>
        <taxon>Burkholderiales</taxon>
        <taxon>Oxalobacteraceae</taxon>
        <taxon>Telluria group</taxon>
        <taxon>Duganella</taxon>
    </lineage>
</organism>
<evidence type="ECO:0000313" key="2">
    <source>
        <dbReference type="Proteomes" id="UP000447355"/>
    </source>
</evidence>